<evidence type="ECO:0000256" key="1">
    <source>
        <dbReference type="ARBA" id="ARBA00004443"/>
    </source>
</evidence>
<evidence type="ECO:0000256" key="10">
    <source>
        <dbReference type="ARBA" id="ARBA00022714"/>
    </source>
</evidence>
<dbReference type="SUPFAM" id="SSF54292">
    <property type="entry name" value="2Fe-2S ferredoxin-like"/>
    <property type="match status" value="1"/>
</dbReference>
<keyword evidence="7" id="KW-0813">Transport</keyword>
<evidence type="ECO:0000256" key="18">
    <source>
        <dbReference type="RuleBase" id="RU361237"/>
    </source>
</evidence>
<dbReference type="GO" id="GO:0008177">
    <property type="term" value="F:succinate dehydrogenase (quinone) activity"/>
    <property type="evidence" value="ECO:0007669"/>
    <property type="project" value="UniProtKB-EC"/>
</dbReference>
<dbReference type="GO" id="GO:0051539">
    <property type="term" value="F:4 iron, 4 sulfur cluster binding"/>
    <property type="evidence" value="ECO:0007669"/>
    <property type="project" value="UniProtKB-KW"/>
</dbReference>
<dbReference type="InterPro" id="IPR004489">
    <property type="entry name" value="Succ_DH/fum_Rdtase_Fe-S"/>
</dbReference>
<dbReference type="InterPro" id="IPR050573">
    <property type="entry name" value="SDH/FRD_Iron-Sulfur"/>
</dbReference>
<dbReference type="GO" id="GO:0051538">
    <property type="term" value="F:3 iron, 4 sulfur cluster binding"/>
    <property type="evidence" value="ECO:0007669"/>
    <property type="project" value="UniProtKB-KW"/>
</dbReference>
<dbReference type="InterPro" id="IPR025192">
    <property type="entry name" value="Succ_DH/fum_Rdtase_N"/>
</dbReference>
<dbReference type="PROSITE" id="PS51085">
    <property type="entry name" value="2FE2S_FER_2"/>
    <property type="match status" value="1"/>
</dbReference>
<comment type="function">
    <text evidence="18">Iron-sulfur protein (IP) subunit of succinate dehydrogenase (SDH) that is involved in complex II of the mitochondrial electron transport chain and is responsible for transferring electrons from succinate to ubiquinone (coenzyme Q).</text>
</comment>
<dbReference type="PANTHER" id="PTHR11921">
    <property type="entry name" value="SUCCINATE DEHYDROGENASE IRON-SULFUR PROTEIN"/>
    <property type="match status" value="1"/>
</dbReference>
<dbReference type="OrthoDB" id="1696654at2759"/>
<evidence type="ECO:0000256" key="12">
    <source>
        <dbReference type="ARBA" id="ARBA00022982"/>
    </source>
</evidence>
<dbReference type="GO" id="GO:0005743">
    <property type="term" value="C:mitochondrial inner membrane"/>
    <property type="evidence" value="ECO:0007669"/>
    <property type="project" value="UniProtKB-SubCell"/>
</dbReference>
<keyword evidence="10 18" id="KW-0001">2Fe-2S</keyword>
<comment type="subunit">
    <text evidence="4">Component of complex II composed of four subunits: a flavoprotein (FP), an iron-sulfur protein (IP), and a cytochrome b composed of a large and a small subunit.</text>
</comment>
<dbReference type="AlphaFoldDB" id="A0A4U0UJA3"/>
<evidence type="ECO:0000256" key="16">
    <source>
        <dbReference type="ARBA" id="ARBA00023291"/>
    </source>
</evidence>
<evidence type="ECO:0000256" key="4">
    <source>
        <dbReference type="ARBA" id="ARBA00011421"/>
    </source>
</evidence>
<dbReference type="FunFam" id="3.10.20.30:FF:000007">
    <property type="entry name" value="Succinate dehydrogenase [ubiquinone] iron-sulfur subunit, mitochondrial"/>
    <property type="match status" value="1"/>
</dbReference>
<keyword evidence="18" id="KW-0472">Membrane</keyword>
<dbReference type="UniPathway" id="UPA00223">
    <property type="reaction ID" value="UER01006"/>
</dbReference>
<dbReference type="EC" id="1.3.5.1" evidence="5 18"/>
<organism evidence="22 23">
    <name type="scientific">Friedmanniomyces endolithicus</name>
    <dbReference type="NCBI Taxonomy" id="329885"/>
    <lineage>
        <taxon>Eukaryota</taxon>
        <taxon>Fungi</taxon>
        <taxon>Dikarya</taxon>
        <taxon>Ascomycota</taxon>
        <taxon>Pezizomycotina</taxon>
        <taxon>Dothideomycetes</taxon>
        <taxon>Dothideomycetidae</taxon>
        <taxon>Mycosphaerellales</taxon>
        <taxon>Teratosphaeriaceae</taxon>
        <taxon>Friedmanniomyces</taxon>
    </lineage>
</organism>
<dbReference type="PROSITE" id="PS00197">
    <property type="entry name" value="2FE2S_FER_1"/>
    <property type="match status" value="1"/>
</dbReference>
<dbReference type="FunFam" id="1.10.1060.10:FF:000001">
    <property type="entry name" value="Succinate dehydrogenase iron-sulfur subunit SdhB"/>
    <property type="match status" value="1"/>
</dbReference>
<dbReference type="InterPro" id="IPR006058">
    <property type="entry name" value="2Fe2S_fd_BS"/>
</dbReference>
<keyword evidence="11 18" id="KW-0479">Metal-binding</keyword>
<keyword evidence="14 18" id="KW-0408">Iron</keyword>
<protein>
    <recommendedName>
        <fullName evidence="6 18">Succinate dehydrogenase [ubiquinone] iron-sulfur subunit, mitochondrial</fullName>
        <ecNumber evidence="5 18">1.3.5.1</ecNumber>
    </recommendedName>
</protein>
<proteinExistence type="inferred from homology"/>
<gene>
    <name evidence="22" type="ORF">B0A54_12932</name>
</gene>
<dbReference type="Gene3D" id="1.10.1060.10">
    <property type="entry name" value="Alpha-helical ferredoxin"/>
    <property type="match status" value="1"/>
</dbReference>
<sequence>MALRLASRRLALASAAAPAPRIFARGMASVLEHTKGEPLSTVSEALSSSTAPTPPSKMTTIKEPEPEKSSKIKTFHIYRWNPDEPSSKPKMQSYTLDLNKTGPMMLDALIRIKNEVDPTLTFRRSCREGICGSCAMNIDGVNTLACLCRIPTETTKESRIYPLPHTYVVKDLVPDLTQFYKQYKSIKPYLQRSTPPPDGREYRQSHEDRRKLDGLYECILCACCSTSCPSYWWNQEEYLGPAVLLQSYRWIADSRDEKTEQRKDALNNSMTLYRCHTILNCSRTCPKGLNPALAIAEIKKSLAFA</sequence>
<dbReference type="Gene3D" id="3.10.20.30">
    <property type="match status" value="1"/>
</dbReference>
<dbReference type="PROSITE" id="PS00198">
    <property type="entry name" value="4FE4S_FER_1"/>
    <property type="match status" value="1"/>
</dbReference>
<keyword evidence="12" id="KW-0249">Electron transport</keyword>
<dbReference type="PANTHER" id="PTHR11921:SF29">
    <property type="entry name" value="SUCCINATE DEHYDROGENASE [UBIQUINONE] IRON-SULFUR SUBUNIT, MITOCHONDRIAL"/>
    <property type="match status" value="1"/>
</dbReference>
<dbReference type="Proteomes" id="UP000310066">
    <property type="component" value="Unassembled WGS sequence"/>
</dbReference>
<dbReference type="InterPro" id="IPR017900">
    <property type="entry name" value="4Fe4S_Fe_S_CS"/>
</dbReference>
<dbReference type="InterPro" id="IPR001041">
    <property type="entry name" value="2Fe-2S_ferredoxin-type"/>
</dbReference>
<feature type="domain" description="4Fe-4S ferredoxin-type" evidence="21">
    <location>
        <begin position="208"/>
        <end position="238"/>
    </location>
</feature>
<evidence type="ECO:0000256" key="17">
    <source>
        <dbReference type="ARBA" id="ARBA00049220"/>
    </source>
</evidence>
<keyword evidence="13" id="KW-0560">Oxidoreductase</keyword>
<dbReference type="NCBIfam" id="TIGR00384">
    <property type="entry name" value="dhsB"/>
    <property type="match status" value="1"/>
</dbReference>
<evidence type="ECO:0000256" key="19">
    <source>
        <dbReference type="SAM" id="MobiDB-lite"/>
    </source>
</evidence>
<dbReference type="EMBL" id="NAJP01000066">
    <property type="protein sequence ID" value="TKA35763.1"/>
    <property type="molecule type" value="Genomic_DNA"/>
</dbReference>
<evidence type="ECO:0000313" key="22">
    <source>
        <dbReference type="EMBL" id="TKA35763.1"/>
    </source>
</evidence>
<evidence type="ECO:0000256" key="14">
    <source>
        <dbReference type="ARBA" id="ARBA00023004"/>
    </source>
</evidence>
<dbReference type="STRING" id="329885.A0A4U0UJA3"/>
<dbReference type="InterPro" id="IPR036010">
    <property type="entry name" value="2Fe-2S_ferredoxin-like_sf"/>
</dbReference>
<keyword evidence="18" id="KW-0999">Mitochondrion inner membrane</keyword>
<dbReference type="PROSITE" id="PS51379">
    <property type="entry name" value="4FE4S_FER_2"/>
    <property type="match status" value="1"/>
</dbReference>
<comment type="cofactor">
    <cofactor evidence="18">
        <name>[3Fe-4S] cluster</name>
        <dbReference type="ChEBI" id="CHEBI:21137"/>
    </cofactor>
    <text evidence="18">Binds 1 [3Fe-4S] cluster.</text>
</comment>
<comment type="caution">
    <text evidence="22">The sequence shown here is derived from an EMBL/GenBank/DDBJ whole genome shotgun (WGS) entry which is preliminary data.</text>
</comment>
<keyword evidence="16 18" id="KW-0003">3Fe-4S</keyword>
<dbReference type="GO" id="GO:0046872">
    <property type="term" value="F:metal ion binding"/>
    <property type="evidence" value="ECO:0007669"/>
    <property type="project" value="UniProtKB-KW"/>
</dbReference>
<comment type="cofactor">
    <cofactor evidence="18">
        <name>[4Fe-4S] cluster</name>
        <dbReference type="ChEBI" id="CHEBI:49883"/>
    </cofactor>
    <text evidence="18">Binds 1 [4Fe-4S] cluster.</text>
</comment>
<evidence type="ECO:0000256" key="9">
    <source>
        <dbReference type="ARBA" id="ARBA00022532"/>
    </source>
</evidence>
<evidence type="ECO:0000256" key="6">
    <source>
        <dbReference type="ARBA" id="ARBA00016766"/>
    </source>
</evidence>
<evidence type="ECO:0000256" key="3">
    <source>
        <dbReference type="ARBA" id="ARBA00009433"/>
    </source>
</evidence>
<feature type="compositionally biased region" description="Low complexity" evidence="19">
    <location>
        <begin position="47"/>
        <end position="59"/>
    </location>
</feature>
<evidence type="ECO:0000259" key="20">
    <source>
        <dbReference type="PROSITE" id="PS51085"/>
    </source>
</evidence>
<keyword evidence="15 18" id="KW-0411">Iron-sulfur</keyword>
<accession>A0A4U0UJA3</accession>
<feature type="region of interest" description="Disordered" evidence="19">
    <location>
        <begin position="38"/>
        <end position="68"/>
    </location>
</feature>
<name>A0A4U0UJA3_9PEZI</name>
<comment type="similarity">
    <text evidence="3 18">Belongs to the succinate dehydrogenase/fumarate reductase iron-sulfur protein family.</text>
</comment>
<dbReference type="Pfam" id="PF13534">
    <property type="entry name" value="Fer4_17"/>
    <property type="match status" value="1"/>
</dbReference>
<dbReference type="InterPro" id="IPR017896">
    <property type="entry name" value="4Fe4S_Fe-S-bd"/>
</dbReference>
<dbReference type="Pfam" id="PF13085">
    <property type="entry name" value="Fer2_3"/>
    <property type="match status" value="1"/>
</dbReference>
<dbReference type="GO" id="GO:0051537">
    <property type="term" value="F:2 iron, 2 sulfur cluster binding"/>
    <property type="evidence" value="ECO:0007669"/>
    <property type="project" value="UniProtKB-KW"/>
</dbReference>
<comment type="catalytic activity">
    <reaction evidence="17">
        <text>a quinone + succinate = fumarate + a quinol</text>
        <dbReference type="Rhea" id="RHEA:40523"/>
        <dbReference type="ChEBI" id="CHEBI:24646"/>
        <dbReference type="ChEBI" id="CHEBI:29806"/>
        <dbReference type="ChEBI" id="CHEBI:30031"/>
        <dbReference type="ChEBI" id="CHEBI:132124"/>
        <dbReference type="EC" id="1.3.5.1"/>
    </reaction>
</comment>
<evidence type="ECO:0000256" key="7">
    <source>
        <dbReference type="ARBA" id="ARBA00022448"/>
    </source>
</evidence>
<dbReference type="InterPro" id="IPR009051">
    <property type="entry name" value="Helical_ferredxn"/>
</dbReference>
<dbReference type="GO" id="GO:0006099">
    <property type="term" value="P:tricarboxylic acid cycle"/>
    <property type="evidence" value="ECO:0007669"/>
    <property type="project" value="UniProtKB-UniPathway"/>
</dbReference>
<evidence type="ECO:0000313" key="23">
    <source>
        <dbReference type="Proteomes" id="UP000310066"/>
    </source>
</evidence>
<dbReference type="NCBIfam" id="NF004616">
    <property type="entry name" value="PRK05950.1"/>
    <property type="match status" value="1"/>
</dbReference>
<dbReference type="GO" id="GO:0009055">
    <property type="term" value="F:electron transfer activity"/>
    <property type="evidence" value="ECO:0007669"/>
    <property type="project" value="InterPro"/>
</dbReference>
<dbReference type="GO" id="GO:0022904">
    <property type="term" value="P:respiratory electron transport chain"/>
    <property type="evidence" value="ECO:0007669"/>
    <property type="project" value="TreeGrafter"/>
</dbReference>
<evidence type="ECO:0000256" key="11">
    <source>
        <dbReference type="ARBA" id="ARBA00022723"/>
    </source>
</evidence>
<keyword evidence="8 18" id="KW-0004">4Fe-4S</keyword>
<keyword evidence="22" id="KW-0830">Ubiquinone</keyword>
<evidence type="ECO:0000259" key="21">
    <source>
        <dbReference type="PROSITE" id="PS51379"/>
    </source>
</evidence>
<dbReference type="SUPFAM" id="SSF46548">
    <property type="entry name" value="alpha-helical ferredoxin"/>
    <property type="match status" value="1"/>
</dbReference>
<dbReference type="InterPro" id="IPR012675">
    <property type="entry name" value="Beta-grasp_dom_sf"/>
</dbReference>
<evidence type="ECO:0000256" key="2">
    <source>
        <dbReference type="ARBA" id="ARBA00004788"/>
    </source>
</evidence>
<reference evidence="22 23" key="1">
    <citation type="submission" date="2017-03" db="EMBL/GenBank/DDBJ databases">
        <title>Genomes of endolithic fungi from Antarctica.</title>
        <authorList>
            <person name="Coleine C."/>
            <person name="Masonjones S."/>
            <person name="Stajich J.E."/>
        </authorList>
    </citation>
    <scope>NUCLEOTIDE SEQUENCE [LARGE SCALE GENOMIC DNA]</scope>
    <source>
        <strain evidence="22 23">CCFEE 5311</strain>
    </source>
</reference>
<feature type="domain" description="2Fe-2S ferredoxin-type" evidence="20">
    <location>
        <begin position="87"/>
        <end position="166"/>
    </location>
</feature>
<comment type="cofactor">
    <cofactor evidence="18">
        <name>[2Fe-2S] cluster</name>
        <dbReference type="ChEBI" id="CHEBI:190135"/>
    </cofactor>
    <text evidence="18">Binds 1 [2Fe-2S] cluster.</text>
</comment>
<evidence type="ECO:0000256" key="5">
    <source>
        <dbReference type="ARBA" id="ARBA00012792"/>
    </source>
</evidence>
<keyword evidence="9" id="KW-0816">Tricarboxylic acid cycle</keyword>
<keyword evidence="18" id="KW-0496">Mitochondrion</keyword>
<comment type="subcellular location">
    <subcellularLocation>
        <location evidence="1 18">Mitochondrion inner membrane</location>
        <topology evidence="1 18">Peripheral membrane protein</topology>
        <orientation evidence="1 18">Matrix side</orientation>
    </subcellularLocation>
</comment>
<comment type="pathway">
    <text evidence="2 18">Carbohydrate metabolism; tricarboxylic acid cycle; fumarate from succinate (eukaryal route): step 1/1.</text>
</comment>
<evidence type="ECO:0000256" key="13">
    <source>
        <dbReference type="ARBA" id="ARBA00023002"/>
    </source>
</evidence>
<evidence type="ECO:0000256" key="15">
    <source>
        <dbReference type="ARBA" id="ARBA00023014"/>
    </source>
</evidence>
<evidence type="ECO:0000256" key="8">
    <source>
        <dbReference type="ARBA" id="ARBA00022485"/>
    </source>
</evidence>